<proteinExistence type="predicted"/>
<feature type="chain" id="PRO_5018201440" evidence="1">
    <location>
        <begin position="27"/>
        <end position="204"/>
    </location>
</feature>
<evidence type="ECO:0000256" key="1">
    <source>
        <dbReference type="SAM" id="SignalP"/>
    </source>
</evidence>
<dbReference type="Proteomes" id="UP000282515">
    <property type="component" value="Unassembled WGS sequence"/>
</dbReference>
<name>A0A3L8PHG3_9ACTN</name>
<evidence type="ECO:0000313" key="2">
    <source>
        <dbReference type="EMBL" id="RLV54524.1"/>
    </source>
</evidence>
<reference evidence="2 3" key="1">
    <citation type="submission" date="2018-10" db="EMBL/GenBank/DDBJ databases">
        <title>Aeromicrobium sp. 9W16Y-2 whole genome shotgun sequence.</title>
        <authorList>
            <person name="Li F."/>
        </authorList>
    </citation>
    <scope>NUCLEOTIDE SEQUENCE [LARGE SCALE GENOMIC DNA]</scope>
    <source>
        <strain evidence="2 3">9W16Y-2</strain>
    </source>
</reference>
<feature type="signal peptide" evidence="1">
    <location>
        <begin position="1"/>
        <end position="26"/>
    </location>
</feature>
<dbReference type="EMBL" id="RDBF01000018">
    <property type="protein sequence ID" value="RLV54524.1"/>
    <property type="molecule type" value="Genomic_DNA"/>
</dbReference>
<dbReference type="OrthoDB" id="4863392at2"/>
<keyword evidence="3" id="KW-1185">Reference proteome</keyword>
<dbReference type="AlphaFoldDB" id="A0A3L8PHG3"/>
<evidence type="ECO:0000313" key="3">
    <source>
        <dbReference type="Proteomes" id="UP000282515"/>
    </source>
</evidence>
<comment type="caution">
    <text evidence="2">The sequence shown here is derived from an EMBL/GenBank/DDBJ whole genome shotgun (WGS) entry which is preliminary data.</text>
</comment>
<gene>
    <name evidence="2" type="ORF">D9V41_15890</name>
</gene>
<dbReference type="RefSeq" id="WP_121795575.1">
    <property type="nucleotide sequence ID" value="NZ_RDBF01000018.1"/>
</dbReference>
<sequence length="204" mass="21223">MKNTIRLLSAAALALGLGLTGSPAQAATINVDYDVNGSTITAGTGSSITLGPAIMHSFVEADGSFTGDMVLPGTRTSFNLAGFIPITADVNFEPTGPTTGQLTRVDRQRILASTSTYYVRLSNLRVGFFPLFAGADCRTSDPVTVPANTPVGEFFDIAAGGRLVGEYTIGEFENCGFNTGVINSVIPGDGNTIELHLTNGRIAN</sequence>
<organism evidence="2 3">
    <name type="scientific">Aeromicrobium phragmitis</name>
    <dbReference type="NCBI Taxonomy" id="2478914"/>
    <lineage>
        <taxon>Bacteria</taxon>
        <taxon>Bacillati</taxon>
        <taxon>Actinomycetota</taxon>
        <taxon>Actinomycetes</taxon>
        <taxon>Propionibacteriales</taxon>
        <taxon>Nocardioidaceae</taxon>
        <taxon>Aeromicrobium</taxon>
    </lineage>
</organism>
<protein>
    <submittedName>
        <fullName evidence="2">Uncharacterized protein</fullName>
    </submittedName>
</protein>
<accession>A0A3L8PHG3</accession>
<keyword evidence="1" id="KW-0732">Signal</keyword>